<dbReference type="EC" id="2.7.8.7" evidence="1"/>
<dbReference type="InterPro" id="IPR050559">
    <property type="entry name" value="P-Pant_transferase_sf"/>
</dbReference>
<dbReference type="OMA" id="HRTCRIP"/>
<reference evidence="6" key="1">
    <citation type="journal article" date="2013" name="Genome Announc.">
        <title>Draft genome sequence of the grapevine dieback fungus Eutypa lata UCR-EL1.</title>
        <authorList>
            <person name="Blanco-Ulate B."/>
            <person name="Rolshausen P.E."/>
            <person name="Cantu D."/>
        </authorList>
    </citation>
    <scope>NUCLEOTIDE SEQUENCE [LARGE SCALE GENOMIC DNA]</scope>
    <source>
        <strain evidence="6">UCR-EL1</strain>
    </source>
</reference>
<dbReference type="GO" id="GO:0000287">
    <property type="term" value="F:magnesium ion binding"/>
    <property type="evidence" value="ECO:0007669"/>
    <property type="project" value="InterPro"/>
</dbReference>
<evidence type="ECO:0000259" key="4">
    <source>
        <dbReference type="Pfam" id="PF22624"/>
    </source>
</evidence>
<dbReference type="GO" id="GO:0008897">
    <property type="term" value="F:holo-[acyl-carrier-protein] synthase activity"/>
    <property type="evidence" value="ECO:0007669"/>
    <property type="project" value="UniProtKB-EC"/>
</dbReference>
<dbReference type="PANTHER" id="PTHR12215">
    <property type="entry name" value="PHOSPHOPANTETHEINE TRANSFERASE"/>
    <property type="match status" value="1"/>
</dbReference>
<keyword evidence="2 5" id="KW-0808">Transferase</keyword>
<dbReference type="SUPFAM" id="SSF56214">
    <property type="entry name" value="4'-phosphopantetheinyl transferase"/>
    <property type="match status" value="2"/>
</dbReference>
<evidence type="ECO:0000313" key="5">
    <source>
        <dbReference type="EMBL" id="EMR66976.1"/>
    </source>
</evidence>
<evidence type="ECO:0000256" key="1">
    <source>
        <dbReference type="ARBA" id="ARBA00013172"/>
    </source>
</evidence>
<name>M7TAT2_EUTLA</name>
<sequence>MGSENLKVIQYLVDTRKLWPGATKTAQLENEASRALGVLPQEERTKVLKFYFVADAKMSLVSHLLKHWVVARYAGVPWAETRMTRDSRTKPVYVDGAGQQPVAFNVSHQAGLVALVAAYGYGTYEGERPPVDVGIDVVCTGERRDRDHRMIRAEGWASFVDMHAEVFGLREAGYLKGGDLLSTQPGLPPLARDEQIVDFKLRHFYTLWCLREAYVKMTGEALLAPWLKDLNFLRFRAPAPGQQVDGDGSDVGFVAPAGPDEAITTHEILFQGTEVNDANVCIRSLGPDYMVCTAVRTPLRKEEALGLDLRSYEYLSIEDILGVVEA</sequence>
<dbReference type="eggNOG" id="KOG0945">
    <property type="taxonomic scope" value="Eukaryota"/>
</dbReference>
<evidence type="ECO:0000256" key="2">
    <source>
        <dbReference type="ARBA" id="ARBA00022679"/>
    </source>
</evidence>
<dbReference type="GO" id="GO:0005829">
    <property type="term" value="C:cytosol"/>
    <property type="evidence" value="ECO:0007669"/>
    <property type="project" value="TreeGrafter"/>
</dbReference>
<gene>
    <name evidence="5" type="ORF">UCREL1_6026</name>
</gene>
<dbReference type="AlphaFoldDB" id="M7TAT2"/>
<proteinExistence type="predicted"/>
<dbReference type="InterPro" id="IPR055066">
    <property type="entry name" value="AASDHPPT_N"/>
</dbReference>
<dbReference type="Pfam" id="PF01648">
    <property type="entry name" value="ACPS"/>
    <property type="match status" value="1"/>
</dbReference>
<dbReference type="Gene3D" id="3.90.470.20">
    <property type="entry name" value="4'-phosphopantetheinyl transferase domain"/>
    <property type="match status" value="1"/>
</dbReference>
<accession>M7TAT2</accession>
<keyword evidence="6" id="KW-1185">Reference proteome</keyword>
<protein>
    <recommendedName>
        <fullName evidence="1">holo-[acyl-carrier-protein] synthase</fullName>
        <ecNumber evidence="1">2.7.8.7</ecNumber>
    </recommendedName>
</protein>
<organism evidence="5 6">
    <name type="scientific">Eutypa lata (strain UCR-EL1)</name>
    <name type="common">Grapevine dieback disease fungus</name>
    <name type="synonym">Eutypa armeniacae</name>
    <dbReference type="NCBI Taxonomy" id="1287681"/>
    <lineage>
        <taxon>Eukaryota</taxon>
        <taxon>Fungi</taxon>
        <taxon>Dikarya</taxon>
        <taxon>Ascomycota</taxon>
        <taxon>Pezizomycotina</taxon>
        <taxon>Sordariomycetes</taxon>
        <taxon>Xylariomycetidae</taxon>
        <taxon>Xylariales</taxon>
        <taxon>Diatrypaceae</taxon>
        <taxon>Eutypa</taxon>
    </lineage>
</organism>
<dbReference type="PANTHER" id="PTHR12215:SF10">
    <property type="entry name" value="L-AMINOADIPATE-SEMIALDEHYDE DEHYDROGENASE-PHOSPHOPANTETHEINYL TRANSFERASE"/>
    <property type="match status" value="1"/>
</dbReference>
<feature type="domain" description="4'-phosphopantetheinyl transferase N-terminal" evidence="4">
    <location>
        <begin position="30"/>
        <end position="118"/>
    </location>
</feature>
<evidence type="ECO:0000259" key="3">
    <source>
        <dbReference type="Pfam" id="PF01648"/>
    </source>
</evidence>
<evidence type="ECO:0000313" key="6">
    <source>
        <dbReference type="Proteomes" id="UP000012174"/>
    </source>
</evidence>
<dbReference type="OrthoDB" id="26719at2759"/>
<dbReference type="InterPro" id="IPR037143">
    <property type="entry name" value="4-PPantetheinyl_Trfase_dom_sf"/>
</dbReference>
<dbReference type="STRING" id="1287681.M7TAT2"/>
<dbReference type="InterPro" id="IPR008278">
    <property type="entry name" value="4-PPantetheinyl_Trfase_dom"/>
</dbReference>
<dbReference type="GO" id="GO:0019878">
    <property type="term" value="P:lysine biosynthetic process via aminoadipic acid"/>
    <property type="evidence" value="ECO:0007669"/>
    <property type="project" value="TreeGrafter"/>
</dbReference>
<dbReference type="Pfam" id="PF22624">
    <property type="entry name" value="AASDHPPT_N"/>
    <property type="match status" value="1"/>
</dbReference>
<dbReference type="KEGG" id="ela:UCREL1_6026"/>
<dbReference type="Proteomes" id="UP000012174">
    <property type="component" value="Unassembled WGS sequence"/>
</dbReference>
<feature type="domain" description="4'-phosphopantetheinyl transferase" evidence="3">
    <location>
        <begin position="133"/>
        <end position="237"/>
    </location>
</feature>
<dbReference type="EMBL" id="KB706545">
    <property type="protein sequence ID" value="EMR66976.1"/>
    <property type="molecule type" value="Genomic_DNA"/>
</dbReference>
<dbReference type="HOGENOM" id="CLU_031126_0_0_1"/>